<dbReference type="Pfam" id="PF02954">
    <property type="entry name" value="HTH_8"/>
    <property type="match status" value="1"/>
</dbReference>
<dbReference type="SMART" id="SM00091">
    <property type="entry name" value="PAS"/>
    <property type="match status" value="1"/>
</dbReference>
<dbReference type="SMART" id="SM00382">
    <property type="entry name" value="AAA"/>
    <property type="match status" value="1"/>
</dbReference>
<dbReference type="KEGG" id="dai:Desaci_2716"/>
<dbReference type="InterPro" id="IPR002197">
    <property type="entry name" value="HTH_Fis"/>
</dbReference>
<evidence type="ECO:0000313" key="9">
    <source>
        <dbReference type="EMBL" id="AFM41648.1"/>
    </source>
</evidence>
<dbReference type="Gene3D" id="1.10.8.60">
    <property type="match status" value="1"/>
</dbReference>
<dbReference type="GO" id="GO:0043565">
    <property type="term" value="F:sequence-specific DNA binding"/>
    <property type="evidence" value="ECO:0007669"/>
    <property type="project" value="InterPro"/>
</dbReference>
<dbReference type="PROSITE" id="PS50112">
    <property type="entry name" value="PAS"/>
    <property type="match status" value="1"/>
</dbReference>
<feature type="domain" description="PAS" evidence="8">
    <location>
        <begin position="11"/>
        <end position="62"/>
    </location>
</feature>
<dbReference type="PROSITE" id="PS00676">
    <property type="entry name" value="SIGMA54_INTERACT_2"/>
    <property type="match status" value="1"/>
</dbReference>
<protein>
    <submittedName>
        <fullName evidence="9">PAS domain S-box</fullName>
    </submittedName>
</protein>
<dbReference type="Pfam" id="PF00989">
    <property type="entry name" value="PAS"/>
    <property type="match status" value="1"/>
</dbReference>
<keyword evidence="6" id="KW-0175">Coiled coil</keyword>
<evidence type="ECO:0000259" key="7">
    <source>
        <dbReference type="PROSITE" id="PS50045"/>
    </source>
</evidence>
<dbReference type="Pfam" id="PF25601">
    <property type="entry name" value="AAA_lid_14"/>
    <property type="match status" value="1"/>
</dbReference>
<gene>
    <name evidence="9" type="ordered locus">Desaci_2716</name>
</gene>
<sequence length="485" mass="55039">MIETKSALGIDSYYLKEVMDNSYDSIFVTDAQGNIIMANSTSERLLNLPASEMVGKNIRELIEKGYWNKSIALEAIEKRTTVTGVIKTKAGVNLMCTSRPLFDANGTMTMVISNSRDEDTLVKLAQTLDKERELVQRYKDEVQYLRSQGLKNRHLVAESPAMKNLLLKANAVGPTDSSVLLYGESGTGKEILAKYIHSISHRSREAFITVNCSAIPENLIEAELFGYEKGSFTGADTKGKPGLFELADKGTIFLDEIGEMPLILQAKLLRVLENGDVRRIGGTTSRKVDFRLVCATNRDLKIMVADRTFREDLFYRINVVPLRLTPLRERSEDILAISKIFLEELNRKYSYDKVFADETLRGFLNYSWPGNVRELRNLIERLVITTVGHVIDYQVEEITNSPRNLRVNTTQKQSREDKGNETFCISVSSKAPLKKIMDYIEKEYIKNILEECHGCVSEAARILCMDRSAIYRKVHVVNLRDQEFN</sequence>
<keyword evidence="4" id="KW-0238">DNA-binding</keyword>
<dbReference type="PANTHER" id="PTHR32071:SF121">
    <property type="entry name" value="SIGMA L-DEPENDENT TRANSCRIPTIONAL REGULATOR YQIR-RELATED"/>
    <property type="match status" value="1"/>
</dbReference>
<evidence type="ECO:0000313" key="10">
    <source>
        <dbReference type="Proteomes" id="UP000002892"/>
    </source>
</evidence>
<keyword evidence="5" id="KW-0804">Transcription</keyword>
<evidence type="ECO:0000256" key="4">
    <source>
        <dbReference type="ARBA" id="ARBA00023125"/>
    </source>
</evidence>
<dbReference type="InterPro" id="IPR025662">
    <property type="entry name" value="Sigma_54_int_dom_ATP-bd_1"/>
</dbReference>
<dbReference type="RefSeq" id="WP_014827643.1">
    <property type="nucleotide sequence ID" value="NC_018068.1"/>
</dbReference>
<dbReference type="PROSITE" id="PS00675">
    <property type="entry name" value="SIGMA54_INTERACT_1"/>
    <property type="match status" value="1"/>
</dbReference>
<evidence type="ECO:0000256" key="5">
    <source>
        <dbReference type="ARBA" id="ARBA00023163"/>
    </source>
</evidence>
<evidence type="ECO:0000256" key="6">
    <source>
        <dbReference type="SAM" id="Coils"/>
    </source>
</evidence>
<dbReference type="InterPro" id="IPR025944">
    <property type="entry name" value="Sigma_54_int_dom_CS"/>
</dbReference>
<keyword evidence="10" id="KW-1185">Reference proteome</keyword>
<dbReference type="OrthoDB" id="9803970at2"/>
<dbReference type="InterPro" id="IPR003593">
    <property type="entry name" value="AAA+_ATPase"/>
</dbReference>
<organism evidence="9 10">
    <name type="scientific">Desulfosporosinus acidiphilus (strain DSM 22704 / JCM 16185 / SJ4)</name>
    <dbReference type="NCBI Taxonomy" id="646529"/>
    <lineage>
        <taxon>Bacteria</taxon>
        <taxon>Bacillati</taxon>
        <taxon>Bacillota</taxon>
        <taxon>Clostridia</taxon>
        <taxon>Eubacteriales</taxon>
        <taxon>Desulfitobacteriaceae</taxon>
        <taxon>Desulfosporosinus</taxon>
    </lineage>
</organism>
<dbReference type="GO" id="GO:0006355">
    <property type="term" value="P:regulation of DNA-templated transcription"/>
    <property type="evidence" value="ECO:0007669"/>
    <property type="project" value="InterPro"/>
</dbReference>
<reference evidence="9 10" key="1">
    <citation type="journal article" date="2012" name="J. Bacteriol.">
        <title>Complete genome sequences of Desulfosporosinus orientis DSM765T, Desulfosporosinus youngiae DSM17734T, Desulfosporosinus meridiei DSM13257T, and Desulfosporosinus acidiphilus DSM22704T.</title>
        <authorList>
            <person name="Pester M."/>
            <person name="Brambilla E."/>
            <person name="Alazard D."/>
            <person name="Rattei T."/>
            <person name="Weinmaier T."/>
            <person name="Han J."/>
            <person name="Lucas S."/>
            <person name="Lapidus A."/>
            <person name="Cheng J.F."/>
            <person name="Goodwin L."/>
            <person name="Pitluck S."/>
            <person name="Peters L."/>
            <person name="Ovchinnikova G."/>
            <person name="Teshima H."/>
            <person name="Detter J.C."/>
            <person name="Han C.S."/>
            <person name="Tapia R."/>
            <person name="Land M.L."/>
            <person name="Hauser L."/>
            <person name="Kyrpides N.C."/>
            <person name="Ivanova N.N."/>
            <person name="Pagani I."/>
            <person name="Huntmann M."/>
            <person name="Wei C.L."/>
            <person name="Davenport K.W."/>
            <person name="Daligault H."/>
            <person name="Chain P.S."/>
            <person name="Chen A."/>
            <person name="Mavromatis K."/>
            <person name="Markowitz V."/>
            <person name="Szeto E."/>
            <person name="Mikhailova N."/>
            <person name="Pati A."/>
            <person name="Wagner M."/>
            <person name="Woyke T."/>
            <person name="Ollivier B."/>
            <person name="Klenk H.P."/>
            <person name="Spring S."/>
            <person name="Loy A."/>
        </authorList>
    </citation>
    <scope>NUCLEOTIDE SEQUENCE [LARGE SCALE GENOMIC DNA]</scope>
    <source>
        <strain evidence="10">DSM 22704 / JCM 16185 / SJ4</strain>
    </source>
</reference>
<dbReference type="PROSITE" id="PS50045">
    <property type="entry name" value="SIGMA54_INTERACT_4"/>
    <property type="match status" value="1"/>
</dbReference>
<dbReference type="InterPro" id="IPR025943">
    <property type="entry name" value="Sigma_54_int_dom_ATP-bd_2"/>
</dbReference>
<keyword evidence="1" id="KW-0547">Nucleotide-binding</keyword>
<proteinExistence type="predicted"/>
<dbReference type="Gene3D" id="3.40.50.300">
    <property type="entry name" value="P-loop containing nucleotide triphosphate hydrolases"/>
    <property type="match status" value="1"/>
</dbReference>
<dbReference type="NCBIfam" id="TIGR00229">
    <property type="entry name" value="sensory_box"/>
    <property type="match status" value="1"/>
</dbReference>
<dbReference type="FunFam" id="3.40.50.300:FF:000006">
    <property type="entry name" value="DNA-binding transcriptional regulator NtrC"/>
    <property type="match status" value="1"/>
</dbReference>
<dbReference type="Proteomes" id="UP000002892">
    <property type="component" value="Chromosome"/>
</dbReference>
<dbReference type="PROSITE" id="PS00688">
    <property type="entry name" value="SIGMA54_INTERACT_3"/>
    <property type="match status" value="1"/>
</dbReference>
<dbReference type="eggNOG" id="COG3829">
    <property type="taxonomic scope" value="Bacteria"/>
</dbReference>
<evidence type="ECO:0000259" key="8">
    <source>
        <dbReference type="PROSITE" id="PS50112"/>
    </source>
</evidence>
<keyword evidence="2" id="KW-0067">ATP-binding</keyword>
<dbReference type="CDD" id="cd00009">
    <property type="entry name" value="AAA"/>
    <property type="match status" value="1"/>
</dbReference>
<dbReference type="Gene3D" id="3.30.450.20">
    <property type="entry name" value="PAS domain"/>
    <property type="match status" value="1"/>
</dbReference>
<dbReference type="Gene3D" id="1.10.10.60">
    <property type="entry name" value="Homeodomain-like"/>
    <property type="match status" value="1"/>
</dbReference>
<dbReference type="InterPro" id="IPR013767">
    <property type="entry name" value="PAS_fold"/>
</dbReference>
<dbReference type="AlphaFoldDB" id="I4D774"/>
<dbReference type="CDD" id="cd00130">
    <property type="entry name" value="PAS"/>
    <property type="match status" value="1"/>
</dbReference>
<dbReference type="SUPFAM" id="SSF46689">
    <property type="entry name" value="Homeodomain-like"/>
    <property type="match status" value="1"/>
</dbReference>
<dbReference type="Pfam" id="PF00158">
    <property type="entry name" value="Sigma54_activat"/>
    <property type="match status" value="1"/>
</dbReference>
<dbReference type="HOGENOM" id="CLU_000445_8_1_9"/>
<evidence type="ECO:0000256" key="2">
    <source>
        <dbReference type="ARBA" id="ARBA00022840"/>
    </source>
</evidence>
<dbReference type="InterPro" id="IPR035965">
    <property type="entry name" value="PAS-like_dom_sf"/>
</dbReference>
<dbReference type="SUPFAM" id="SSF55785">
    <property type="entry name" value="PYP-like sensor domain (PAS domain)"/>
    <property type="match status" value="1"/>
</dbReference>
<dbReference type="EMBL" id="CP003639">
    <property type="protein sequence ID" value="AFM41648.1"/>
    <property type="molecule type" value="Genomic_DNA"/>
</dbReference>
<dbReference type="InterPro" id="IPR058031">
    <property type="entry name" value="AAA_lid_NorR"/>
</dbReference>
<dbReference type="InterPro" id="IPR002078">
    <property type="entry name" value="Sigma_54_int"/>
</dbReference>
<feature type="domain" description="Sigma-54 factor interaction" evidence="7">
    <location>
        <begin position="155"/>
        <end position="384"/>
    </location>
</feature>
<dbReference type="STRING" id="646529.Desaci_2716"/>
<dbReference type="SUPFAM" id="SSF52540">
    <property type="entry name" value="P-loop containing nucleoside triphosphate hydrolases"/>
    <property type="match status" value="1"/>
</dbReference>
<dbReference type="InterPro" id="IPR000014">
    <property type="entry name" value="PAS"/>
</dbReference>
<feature type="coiled-coil region" evidence="6">
    <location>
        <begin position="121"/>
        <end position="148"/>
    </location>
</feature>
<name>I4D774_DESAJ</name>
<evidence type="ECO:0000256" key="1">
    <source>
        <dbReference type="ARBA" id="ARBA00022741"/>
    </source>
</evidence>
<accession>I4D774</accession>
<dbReference type="InterPro" id="IPR009057">
    <property type="entry name" value="Homeodomain-like_sf"/>
</dbReference>
<dbReference type="PANTHER" id="PTHR32071">
    <property type="entry name" value="TRANSCRIPTIONAL REGULATORY PROTEIN"/>
    <property type="match status" value="1"/>
</dbReference>
<dbReference type="InterPro" id="IPR027417">
    <property type="entry name" value="P-loop_NTPase"/>
</dbReference>
<dbReference type="GO" id="GO:0005524">
    <property type="term" value="F:ATP binding"/>
    <property type="evidence" value="ECO:0007669"/>
    <property type="project" value="UniProtKB-KW"/>
</dbReference>
<keyword evidence="3" id="KW-0805">Transcription regulation</keyword>
<evidence type="ECO:0000256" key="3">
    <source>
        <dbReference type="ARBA" id="ARBA00023015"/>
    </source>
</evidence>